<accession>A0A9Q0JCA1</accession>
<gene>
    <name evidence="4" type="ORF">Tsubulata_025590</name>
</gene>
<keyword evidence="5" id="KW-1185">Reference proteome</keyword>
<feature type="region of interest" description="Disordered" evidence="2">
    <location>
        <begin position="1"/>
        <end position="29"/>
    </location>
</feature>
<dbReference type="SUPFAM" id="SSF54001">
    <property type="entry name" value="Cysteine proteinases"/>
    <property type="match status" value="1"/>
</dbReference>
<feature type="compositionally biased region" description="Low complexity" evidence="2">
    <location>
        <begin position="1"/>
        <end position="14"/>
    </location>
</feature>
<organism evidence="4 5">
    <name type="scientific">Turnera subulata</name>
    <dbReference type="NCBI Taxonomy" id="218843"/>
    <lineage>
        <taxon>Eukaryota</taxon>
        <taxon>Viridiplantae</taxon>
        <taxon>Streptophyta</taxon>
        <taxon>Embryophyta</taxon>
        <taxon>Tracheophyta</taxon>
        <taxon>Spermatophyta</taxon>
        <taxon>Magnoliopsida</taxon>
        <taxon>eudicotyledons</taxon>
        <taxon>Gunneridae</taxon>
        <taxon>Pentapetalae</taxon>
        <taxon>rosids</taxon>
        <taxon>fabids</taxon>
        <taxon>Malpighiales</taxon>
        <taxon>Passifloraceae</taxon>
        <taxon>Turnera</taxon>
    </lineage>
</organism>
<reference evidence="4" key="2">
    <citation type="journal article" date="2023" name="Plants (Basel)">
        <title>Annotation of the Turnera subulata (Passifloraceae) Draft Genome Reveals the S-Locus Evolved after the Divergence of Turneroideae from Passifloroideae in a Stepwise Manner.</title>
        <authorList>
            <person name="Henning P.M."/>
            <person name="Roalson E.H."/>
            <person name="Mir W."/>
            <person name="McCubbin A.G."/>
            <person name="Shore J.S."/>
        </authorList>
    </citation>
    <scope>NUCLEOTIDE SEQUENCE</scope>
    <source>
        <strain evidence="4">F60SS</strain>
    </source>
</reference>
<evidence type="ECO:0000313" key="5">
    <source>
        <dbReference type="Proteomes" id="UP001141552"/>
    </source>
</evidence>
<dbReference type="InterPro" id="IPR050704">
    <property type="entry name" value="Peptidase_C85-like"/>
</dbReference>
<feature type="compositionally biased region" description="Polar residues" evidence="2">
    <location>
        <begin position="340"/>
        <end position="355"/>
    </location>
</feature>
<feature type="region of interest" description="Disordered" evidence="2">
    <location>
        <begin position="317"/>
        <end position="359"/>
    </location>
</feature>
<proteinExistence type="inferred from homology"/>
<dbReference type="PANTHER" id="PTHR12419:SF7">
    <property type="entry name" value="OTU DOMAIN-CONTAINING PROTEIN 3"/>
    <property type="match status" value="1"/>
</dbReference>
<feature type="compositionally biased region" description="Basic and acidic residues" evidence="2">
    <location>
        <begin position="324"/>
        <end position="333"/>
    </location>
</feature>
<dbReference type="InterPro" id="IPR003323">
    <property type="entry name" value="OTU_dom"/>
</dbReference>
<evidence type="ECO:0000256" key="2">
    <source>
        <dbReference type="SAM" id="MobiDB-lite"/>
    </source>
</evidence>
<comment type="similarity">
    <text evidence="1">Belongs to the peptidase C85 family.</text>
</comment>
<dbReference type="Proteomes" id="UP001141552">
    <property type="component" value="Unassembled WGS sequence"/>
</dbReference>
<protein>
    <recommendedName>
        <fullName evidence="3">OTU domain-containing protein</fullName>
    </recommendedName>
</protein>
<feature type="compositionally biased region" description="Basic residues" evidence="2">
    <location>
        <begin position="15"/>
        <end position="27"/>
    </location>
</feature>
<reference evidence="4" key="1">
    <citation type="submission" date="2022-02" db="EMBL/GenBank/DDBJ databases">
        <authorList>
            <person name="Henning P.M."/>
            <person name="McCubbin A.G."/>
            <person name="Shore J.S."/>
        </authorList>
    </citation>
    <scope>NUCLEOTIDE SEQUENCE</scope>
    <source>
        <strain evidence="4">F60SS</strain>
        <tissue evidence="4">Leaves</tissue>
    </source>
</reference>
<evidence type="ECO:0000313" key="4">
    <source>
        <dbReference type="EMBL" id="KAJ4836218.1"/>
    </source>
</evidence>
<dbReference type="PROSITE" id="PS50802">
    <property type="entry name" value="OTU"/>
    <property type="match status" value="1"/>
</dbReference>
<dbReference type="Pfam" id="PF02810">
    <property type="entry name" value="SEC-C"/>
    <property type="match status" value="1"/>
</dbReference>
<dbReference type="InterPro" id="IPR038765">
    <property type="entry name" value="Papain-like_cys_pep_sf"/>
</dbReference>
<dbReference type="InterPro" id="IPR004027">
    <property type="entry name" value="SEC_C_motif"/>
</dbReference>
<dbReference type="EMBL" id="JAKUCV010004196">
    <property type="protein sequence ID" value="KAJ4836218.1"/>
    <property type="molecule type" value="Genomic_DNA"/>
</dbReference>
<dbReference type="GO" id="GO:0004843">
    <property type="term" value="F:cysteine-type deubiquitinase activity"/>
    <property type="evidence" value="ECO:0007669"/>
    <property type="project" value="TreeGrafter"/>
</dbReference>
<dbReference type="Gene3D" id="3.10.450.50">
    <property type="match status" value="1"/>
</dbReference>
<sequence>MAKPKQQQQQQQQHQKPKKNPNVKKQGKQGNIAQFRAQLDALGLKIIQLTADGNCFFRGLADQLEGDEDRHGKYRALVVDYIMRNRETFEPFIEDEVPFDEYCKSMEKDGTWAGHMELQAASLVTRSNICIHRHLSPRWYIRNFNQPGARMIHLSYHDEEHYNSVRSKEDPCNGPARPIIIKVLFAISFRFNLCGLPNVVLYLLEFETVIDSHSLITSSFLKADADLSATSHQAKTVSGKSKGGSSWDDVDTRSMKLVMAGTGCENAEKVKMVLQEVGGDVDVAIEFLVAERELGGDYLEENDSFYSFAETSYAHQPDNEDANFEQHKEEPIKKGKKHTPSSSGPKQTSGNGSSQADDKKISRNQACPCGSRKKYKACCGTVKGRSKIIVYASSTPNLSTALFFSLSPRDVMVSHASPANCCANSWKKNSAVCLKFDALRSCVILIRKQASHRIDFYQKRKGAMQESSSSNGCFLGLPVVMFLANLKQPQITMM</sequence>
<name>A0A9Q0JCA1_9ROSI</name>
<dbReference type="Gene3D" id="3.90.70.80">
    <property type="match status" value="1"/>
</dbReference>
<dbReference type="FunFam" id="3.90.70.80:FF:000009">
    <property type="entry name" value="OTU domain-containing protein 3"/>
    <property type="match status" value="1"/>
</dbReference>
<dbReference type="PANTHER" id="PTHR12419">
    <property type="entry name" value="OTU DOMAIN CONTAINING PROTEIN"/>
    <property type="match status" value="1"/>
</dbReference>
<dbReference type="CDD" id="cd22771">
    <property type="entry name" value="OTU_plant_OTU7-like"/>
    <property type="match status" value="1"/>
</dbReference>
<comment type="caution">
    <text evidence="4">The sequence shown here is derived from an EMBL/GenBank/DDBJ whole genome shotgun (WGS) entry which is preliminary data.</text>
</comment>
<dbReference type="Pfam" id="PF02338">
    <property type="entry name" value="OTU"/>
    <property type="match status" value="1"/>
</dbReference>
<feature type="domain" description="OTU" evidence="3">
    <location>
        <begin position="44"/>
        <end position="168"/>
    </location>
</feature>
<evidence type="ECO:0000256" key="1">
    <source>
        <dbReference type="ARBA" id="ARBA00010407"/>
    </source>
</evidence>
<dbReference type="AlphaFoldDB" id="A0A9Q0JCA1"/>
<dbReference type="SUPFAM" id="SSF103642">
    <property type="entry name" value="Sec-C motif"/>
    <property type="match status" value="1"/>
</dbReference>
<evidence type="ECO:0000259" key="3">
    <source>
        <dbReference type="PROSITE" id="PS50802"/>
    </source>
</evidence>
<dbReference type="OrthoDB" id="415023at2759"/>
<dbReference type="GO" id="GO:0016579">
    <property type="term" value="P:protein deubiquitination"/>
    <property type="evidence" value="ECO:0007669"/>
    <property type="project" value="TreeGrafter"/>
</dbReference>